<evidence type="ECO:0000256" key="2">
    <source>
        <dbReference type="SAM" id="MobiDB-lite"/>
    </source>
</evidence>
<keyword evidence="1" id="KW-0479">Metal-binding</keyword>
<feature type="compositionally biased region" description="Low complexity" evidence="2">
    <location>
        <begin position="60"/>
        <end position="69"/>
    </location>
</feature>
<keyword evidence="1" id="KW-0862">Zinc</keyword>
<dbReference type="InterPro" id="IPR047126">
    <property type="entry name" value="RNF141-like"/>
</dbReference>
<dbReference type="PANTHER" id="PTHR12109">
    <property type="entry name" value="RING FINGER PROTEIN 141-RELATED"/>
    <property type="match status" value="1"/>
</dbReference>
<feature type="region of interest" description="Disordered" evidence="2">
    <location>
        <begin position="1"/>
        <end position="101"/>
    </location>
</feature>
<dbReference type="Gene3D" id="3.30.40.10">
    <property type="entry name" value="Zinc/RING finger domain, C3HC4 (zinc finger)"/>
    <property type="match status" value="1"/>
</dbReference>
<accession>A0A7S0ZUU8</accession>
<gene>
    <name evidence="4" type="ORF">NSCI0253_LOCUS7508</name>
</gene>
<dbReference type="AlphaFoldDB" id="A0A7S0ZUU8"/>
<feature type="compositionally biased region" description="Pro residues" evidence="2">
    <location>
        <begin position="46"/>
        <end position="59"/>
    </location>
</feature>
<reference evidence="4" key="1">
    <citation type="submission" date="2021-01" db="EMBL/GenBank/DDBJ databases">
        <authorList>
            <person name="Corre E."/>
            <person name="Pelletier E."/>
            <person name="Niang G."/>
            <person name="Scheremetjew M."/>
            <person name="Finn R."/>
            <person name="Kale V."/>
            <person name="Holt S."/>
            <person name="Cochrane G."/>
            <person name="Meng A."/>
            <person name="Brown T."/>
            <person name="Cohen L."/>
        </authorList>
    </citation>
    <scope>NUCLEOTIDE SEQUENCE</scope>
</reference>
<feature type="compositionally biased region" description="Polar residues" evidence="2">
    <location>
        <begin position="70"/>
        <end position="85"/>
    </location>
</feature>
<dbReference type="SUPFAM" id="SSF57850">
    <property type="entry name" value="RING/U-box"/>
    <property type="match status" value="1"/>
</dbReference>
<sequence length="165" mass="17976">MDTPRDSLRTQRLRLADRRVPLSTTRGRRHSIGLRRSTAPSAQSPPHAPPVPETPPPQAPLLVLPPTLQSPSSPNRRHSVPSTLSPKAPVDSPGRRRSAPALDDDDNTCVICFESPGGVRLEPCGHSLFCQACARKVRKCPLCRADMTSWQDGSTQCVFGTAVWL</sequence>
<dbReference type="Pfam" id="PF13920">
    <property type="entry name" value="zf-C3HC4_3"/>
    <property type="match status" value="1"/>
</dbReference>
<feature type="compositionally biased region" description="Basic and acidic residues" evidence="2">
    <location>
        <begin position="1"/>
        <end position="20"/>
    </location>
</feature>
<organism evidence="4">
    <name type="scientific">Noctiluca scintillans</name>
    <name type="common">Sea sparkle</name>
    <name type="synonym">Red tide dinoflagellate</name>
    <dbReference type="NCBI Taxonomy" id="2966"/>
    <lineage>
        <taxon>Eukaryota</taxon>
        <taxon>Sar</taxon>
        <taxon>Alveolata</taxon>
        <taxon>Dinophyceae</taxon>
        <taxon>Noctilucales</taxon>
        <taxon>Noctilucaceae</taxon>
        <taxon>Noctiluca</taxon>
    </lineage>
</organism>
<dbReference type="InterPro" id="IPR001841">
    <property type="entry name" value="Znf_RING"/>
</dbReference>
<dbReference type="GO" id="GO:0008270">
    <property type="term" value="F:zinc ion binding"/>
    <property type="evidence" value="ECO:0007669"/>
    <property type="project" value="UniProtKB-KW"/>
</dbReference>
<dbReference type="SMART" id="SM00184">
    <property type="entry name" value="RING"/>
    <property type="match status" value="1"/>
</dbReference>
<evidence type="ECO:0000313" key="4">
    <source>
        <dbReference type="EMBL" id="CAD8833160.1"/>
    </source>
</evidence>
<keyword evidence="1" id="KW-0863">Zinc-finger</keyword>
<protein>
    <recommendedName>
        <fullName evidence="3">RING-type domain-containing protein</fullName>
    </recommendedName>
</protein>
<evidence type="ECO:0000256" key="1">
    <source>
        <dbReference type="PROSITE-ProRule" id="PRU00175"/>
    </source>
</evidence>
<proteinExistence type="predicted"/>
<feature type="domain" description="RING-type" evidence="3">
    <location>
        <begin position="109"/>
        <end position="144"/>
    </location>
</feature>
<evidence type="ECO:0000259" key="3">
    <source>
        <dbReference type="PROSITE" id="PS50089"/>
    </source>
</evidence>
<dbReference type="PROSITE" id="PS50089">
    <property type="entry name" value="ZF_RING_2"/>
    <property type="match status" value="1"/>
</dbReference>
<dbReference type="EMBL" id="HBFQ01010749">
    <property type="protein sequence ID" value="CAD8833160.1"/>
    <property type="molecule type" value="Transcribed_RNA"/>
</dbReference>
<name>A0A7S0ZUU8_NOCSC</name>
<dbReference type="InterPro" id="IPR013083">
    <property type="entry name" value="Znf_RING/FYVE/PHD"/>
</dbReference>